<evidence type="ECO:0000313" key="3">
    <source>
        <dbReference type="EMBL" id="GHB18564.1"/>
    </source>
</evidence>
<dbReference type="SUPFAM" id="SSF158791">
    <property type="entry name" value="MgtE N-terminal domain-like"/>
    <property type="match status" value="1"/>
</dbReference>
<keyword evidence="1" id="KW-0732">Signal</keyword>
<dbReference type="Pfam" id="PF03448">
    <property type="entry name" value="MgtE_N"/>
    <property type="match status" value="1"/>
</dbReference>
<evidence type="ECO:0000256" key="1">
    <source>
        <dbReference type="SAM" id="SignalP"/>
    </source>
</evidence>
<proteinExistence type="predicted"/>
<keyword evidence="4" id="KW-1185">Reference proteome</keyword>
<sequence length="183" mass="20220">MPLLKLSKKKFFPLKCAVVSLGLCVSLATASAQTSEEETQDLSAAIEQARNYCEAIADQAKDTRIAWQMRALFDVEHQMTSKISELDAKIAELRSWVKRRDDILRRAEGHVVDIYANMRPDAAAQQLTALDDETAVSILLQMKARKAGSVLAELSADRAAYLTDMMAELTARQAAKQSMGDTQ</sequence>
<organism evidence="3 4">
    <name type="scientific">Pseudovibrio japonicus</name>
    <dbReference type="NCBI Taxonomy" id="366534"/>
    <lineage>
        <taxon>Bacteria</taxon>
        <taxon>Pseudomonadati</taxon>
        <taxon>Pseudomonadota</taxon>
        <taxon>Alphaproteobacteria</taxon>
        <taxon>Hyphomicrobiales</taxon>
        <taxon>Stappiaceae</taxon>
        <taxon>Pseudovibrio</taxon>
    </lineage>
</organism>
<evidence type="ECO:0000259" key="2">
    <source>
        <dbReference type="Pfam" id="PF03448"/>
    </source>
</evidence>
<dbReference type="EMBL" id="BMXE01000001">
    <property type="protein sequence ID" value="GHB18564.1"/>
    <property type="molecule type" value="Genomic_DNA"/>
</dbReference>
<feature type="domain" description="Magnesium transporter MgtE intracellular" evidence="2">
    <location>
        <begin position="110"/>
        <end position="168"/>
    </location>
</feature>
<feature type="signal peptide" evidence="1">
    <location>
        <begin position="1"/>
        <end position="32"/>
    </location>
</feature>
<gene>
    <name evidence="3" type="ORF">GCM10007094_02910</name>
</gene>
<dbReference type="Proteomes" id="UP000637980">
    <property type="component" value="Unassembled WGS sequence"/>
</dbReference>
<reference evidence="4" key="1">
    <citation type="journal article" date="2019" name="Int. J. Syst. Evol. Microbiol.">
        <title>The Global Catalogue of Microorganisms (GCM) 10K type strain sequencing project: providing services to taxonomists for standard genome sequencing and annotation.</title>
        <authorList>
            <consortium name="The Broad Institute Genomics Platform"/>
            <consortium name="The Broad Institute Genome Sequencing Center for Infectious Disease"/>
            <person name="Wu L."/>
            <person name="Ma J."/>
        </authorList>
    </citation>
    <scope>NUCLEOTIDE SEQUENCE [LARGE SCALE GENOMIC DNA]</scope>
    <source>
        <strain evidence="4">KCTC 12861</strain>
    </source>
</reference>
<name>A0ABQ3DWN0_9HYPH</name>
<accession>A0ABQ3DWN0</accession>
<evidence type="ECO:0000313" key="4">
    <source>
        <dbReference type="Proteomes" id="UP000637980"/>
    </source>
</evidence>
<protein>
    <recommendedName>
        <fullName evidence="2">Magnesium transporter MgtE intracellular domain-containing protein</fullName>
    </recommendedName>
</protein>
<dbReference type="InterPro" id="IPR006668">
    <property type="entry name" value="Mg_transptr_MgtE_intracell_dom"/>
</dbReference>
<feature type="chain" id="PRO_5045550613" description="Magnesium transporter MgtE intracellular domain-containing protein" evidence="1">
    <location>
        <begin position="33"/>
        <end position="183"/>
    </location>
</feature>
<comment type="caution">
    <text evidence="3">The sequence shown here is derived from an EMBL/GenBank/DDBJ whole genome shotgun (WGS) entry which is preliminary data.</text>
</comment>
<dbReference type="RefSeq" id="WP_189434722.1">
    <property type="nucleotide sequence ID" value="NZ_BMXE01000001.1"/>
</dbReference>